<dbReference type="InterPro" id="IPR010218">
    <property type="entry name" value="NADH_DH_suC"/>
</dbReference>
<keyword evidence="8" id="KW-1185">Reference proteome</keyword>
<feature type="domain" description="NADH:ubiquinone oxidoreductase 30kDa subunit" evidence="6">
    <location>
        <begin position="33"/>
        <end position="153"/>
    </location>
</feature>
<dbReference type="NCBIfam" id="TIGR01961">
    <property type="entry name" value="NuoC_fam"/>
    <property type="match status" value="1"/>
</dbReference>
<keyword evidence="3" id="KW-0997">Cell inner membrane</keyword>
<keyword evidence="3" id="KW-1003">Cell membrane</keyword>
<name>E4RVX3_LEAB4</name>
<keyword evidence="3 4" id="KW-0520">NAD</keyword>
<reference key="1">
    <citation type="submission" date="2010-11" db="EMBL/GenBank/DDBJ databases">
        <title>The complete genome of Leadbetterella byssophila DSM 17132.</title>
        <authorList>
            <consortium name="US DOE Joint Genome Institute (JGI-PGF)"/>
            <person name="Lucas S."/>
            <person name="Copeland A."/>
            <person name="Lapidus A."/>
            <person name="Glavina del Rio T."/>
            <person name="Dalin E."/>
            <person name="Tice H."/>
            <person name="Bruce D."/>
            <person name="Goodwin L."/>
            <person name="Pitluck S."/>
            <person name="Kyrpides N."/>
            <person name="Mavromatis K."/>
            <person name="Ivanova N."/>
            <person name="Teshima H."/>
            <person name="Brettin T."/>
            <person name="Detter J.C."/>
            <person name="Han C."/>
            <person name="Tapia R."/>
            <person name="Land M."/>
            <person name="Hauser L."/>
            <person name="Markowitz V."/>
            <person name="Cheng J.-F."/>
            <person name="Hugenholtz P."/>
            <person name="Woyke T."/>
            <person name="Wu D."/>
            <person name="Tindall B."/>
            <person name="Pomrenke H.G."/>
            <person name="Brambilla E."/>
            <person name="Klenk H.-P."/>
            <person name="Eisen J.A."/>
        </authorList>
    </citation>
    <scope>NUCLEOTIDE SEQUENCE [LARGE SCALE GENOMIC DNA]</scope>
    <source>
        <strain>DSM 17132</strain>
    </source>
</reference>
<dbReference type="HAMAP" id="MF_01357">
    <property type="entry name" value="NDH1_NuoC"/>
    <property type="match status" value="1"/>
</dbReference>
<dbReference type="Gene3D" id="3.30.460.80">
    <property type="entry name" value="NADH:ubiquinone oxidoreductase, 30kDa subunit"/>
    <property type="match status" value="1"/>
</dbReference>
<evidence type="ECO:0000313" key="7">
    <source>
        <dbReference type="EMBL" id="ADQ18883.1"/>
    </source>
</evidence>
<dbReference type="STRING" id="649349.Lbys_3222"/>
<dbReference type="AlphaFoldDB" id="E4RVX3"/>
<dbReference type="SUPFAM" id="SSF143243">
    <property type="entry name" value="Nqo5-like"/>
    <property type="match status" value="1"/>
</dbReference>
<dbReference type="eggNOG" id="COG0852">
    <property type="taxonomic scope" value="Bacteria"/>
</dbReference>
<keyword evidence="7" id="KW-0560">Oxidoreductase</keyword>
<dbReference type="OrthoDB" id="9803286at2"/>
<sequence>MINNQTLVEEISGQFGEKVRGFEENSGILSFVASPEDLLDIVSFLKEHPVLKFNFLTDITGIHFPDNEGAEFCSLYMLHSWENRIRVRIRVFLSKDNLEVPSLTPIFKGADWMEREAFDFYGIIYTGHPNLKRILNMEDMDYHPMRKEYALEDPTRRDKIDDLFGR</sequence>
<dbReference type="GO" id="GO:0005886">
    <property type="term" value="C:plasma membrane"/>
    <property type="evidence" value="ECO:0007669"/>
    <property type="project" value="UniProtKB-SubCell"/>
</dbReference>
<dbReference type="Proteomes" id="UP000007435">
    <property type="component" value="Chromosome"/>
</dbReference>
<dbReference type="RefSeq" id="WP_013409910.1">
    <property type="nucleotide sequence ID" value="NC_014655.1"/>
</dbReference>
<protein>
    <recommendedName>
        <fullName evidence="3">NADH-quinone oxidoreductase subunit C</fullName>
        <ecNumber evidence="3">7.1.1.-</ecNumber>
    </recommendedName>
    <alternativeName>
        <fullName evidence="3">NADH dehydrogenase I subunit C</fullName>
    </alternativeName>
    <alternativeName>
        <fullName evidence="3">NDH-1 subunit C</fullName>
    </alternativeName>
</protein>
<evidence type="ECO:0000259" key="6">
    <source>
        <dbReference type="Pfam" id="PF00329"/>
    </source>
</evidence>
<reference evidence="7 8" key="2">
    <citation type="journal article" date="2011" name="Stand. Genomic Sci.">
        <title>Complete genome sequence of Leadbetterella byssophila type strain (4M15).</title>
        <authorList>
            <person name="Abt B."/>
            <person name="Teshima H."/>
            <person name="Lucas S."/>
            <person name="Lapidus A."/>
            <person name="Del Rio T.G."/>
            <person name="Nolan M."/>
            <person name="Tice H."/>
            <person name="Cheng J.F."/>
            <person name="Pitluck S."/>
            <person name="Liolios K."/>
            <person name="Pagani I."/>
            <person name="Ivanova N."/>
            <person name="Mavromatis K."/>
            <person name="Pati A."/>
            <person name="Tapia R."/>
            <person name="Han C."/>
            <person name="Goodwin L."/>
            <person name="Chen A."/>
            <person name="Palaniappan K."/>
            <person name="Land M."/>
            <person name="Hauser L."/>
            <person name="Chang Y.J."/>
            <person name="Jeffries C.D."/>
            <person name="Rohde M."/>
            <person name="Goker M."/>
            <person name="Tindall B.J."/>
            <person name="Detter J.C."/>
            <person name="Woyke T."/>
            <person name="Bristow J."/>
            <person name="Eisen J.A."/>
            <person name="Markowitz V."/>
            <person name="Hugenholtz P."/>
            <person name="Klenk H.P."/>
            <person name="Kyrpides N.C."/>
        </authorList>
    </citation>
    <scope>NUCLEOTIDE SEQUENCE [LARGE SCALE GENOMIC DNA]</scope>
    <source>
        <strain evidence="8">DSM 17132 / JCM 16389 / KACC 11308 / NBRC 106382 / 4M15</strain>
    </source>
</reference>
<comment type="subcellular location">
    <subcellularLocation>
        <location evidence="3">Cell inner membrane</location>
        <topology evidence="3">Peripheral membrane protein</topology>
        <orientation evidence="3">Cytoplasmic side</orientation>
    </subcellularLocation>
</comment>
<keyword evidence="3" id="KW-0472">Membrane</keyword>
<comment type="subunit">
    <text evidence="3">NDH-1 is composed of 14 different subunits. Subunits NuoB, C, D, E, F, and G constitute the peripheral sector of the complex.</text>
</comment>
<evidence type="ECO:0000256" key="4">
    <source>
        <dbReference type="RuleBase" id="RU003456"/>
    </source>
</evidence>
<dbReference type="EMBL" id="CP002305">
    <property type="protein sequence ID" value="ADQ18883.1"/>
    <property type="molecule type" value="Genomic_DNA"/>
</dbReference>
<keyword evidence="3 5" id="KW-0874">Quinone</keyword>
<dbReference type="GO" id="GO:0050136">
    <property type="term" value="F:NADH dehydrogenase (quinone) (non-electrogenic) activity"/>
    <property type="evidence" value="ECO:0007669"/>
    <property type="project" value="UniProtKB-UniRule"/>
</dbReference>
<dbReference type="HOGENOM" id="CLU_042628_6_2_10"/>
<dbReference type="InterPro" id="IPR020396">
    <property type="entry name" value="NADH_UbQ_OxRdtase_CS"/>
</dbReference>
<keyword evidence="3 4" id="KW-1278">Translocase</keyword>
<evidence type="ECO:0000256" key="5">
    <source>
        <dbReference type="RuleBase" id="RU003582"/>
    </source>
</evidence>
<dbReference type="Pfam" id="PF00329">
    <property type="entry name" value="Complex1_30kDa"/>
    <property type="match status" value="1"/>
</dbReference>
<dbReference type="PANTHER" id="PTHR10884">
    <property type="entry name" value="NADH DEHYDROGENASE UBIQUINONE IRON-SULFUR PROTEIN 3"/>
    <property type="match status" value="1"/>
</dbReference>
<dbReference type="EC" id="7.1.1.-" evidence="3"/>
<dbReference type="GO" id="GO:0048038">
    <property type="term" value="F:quinone binding"/>
    <property type="evidence" value="ECO:0007669"/>
    <property type="project" value="UniProtKB-KW"/>
</dbReference>
<evidence type="ECO:0000313" key="8">
    <source>
        <dbReference type="Proteomes" id="UP000007435"/>
    </source>
</evidence>
<dbReference type="InterPro" id="IPR001268">
    <property type="entry name" value="NADH_UbQ_OxRdtase_30kDa_su"/>
</dbReference>
<proteinExistence type="inferred from homology"/>
<comment type="similarity">
    <text evidence="1 3 4">Belongs to the complex I 30 kDa subunit family.</text>
</comment>
<accession>E4RVX3</accession>
<organism evidence="7 8">
    <name type="scientific">Leadbetterella byssophila (strain DSM 17132 / JCM 16389 / KACC 11308 / NBRC 106382 / 4M15)</name>
    <dbReference type="NCBI Taxonomy" id="649349"/>
    <lineage>
        <taxon>Bacteria</taxon>
        <taxon>Pseudomonadati</taxon>
        <taxon>Bacteroidota</taxon>
        <taxon>Cytophagia</taxon>
        <taxon>Cytophagales</taxon>
        <taxon>Leadbetterellaceae</taxon>
        <taxon>Leadbetterella</taxon>
    </lineage>
</organism>
<dbReference type="InterPro" id="IPR037232">
    <property type="entry name" value="NADH_quin_OxRdtase_su_C/D-like"/>
</dbReference>
<evidence type="ECO:0000256" key="3">
    <source>
        <dbReference type="HAMAP-Rule" id="MF_01357"/>
    </source>
</evidence>
<evidence type="ECO:0000256" key="1">
    <source>
        <dbReference type="ARBA" id="ARBA00007569"/>
    </source>
</evidence>
<dbReference type="PANTHER" id="PTHR10884:SF14">
    <property type="entry name" value="NADH DEHYDROGENASE [UBIQUINONE] IRON-SULFUR PROTEIN 3, MITOCHONDRIAL"/>
    <property type="match status" value="1"/>
</dbReference>
<evidence type="ECO:0000256" key="2">
    <source>
        <dbReference type="ARBA" id="ARBA00022448"/>
    </source>
</evidence>
<comment type="function">
    <text evidence="3">NDH-1 shuttles electrons from NADH, via FMN and iron-sulfur (Fe-S) centers, to quinones in the respiratory chain. The immediate electron acceptor for the enzyme in this species is believed to be a menaquinone. Couples the redox reaction to proton translocation (for every two electrons transferred, four hydrogen ions are translocated across the cytoplasmic membrane), and thus conserves the redox energy in a proton gradient.</text>
</comment>
<dbReference type="GO" id="GO:0008137">
    <property type="term" value="F:NADH dehydrogenase (ubiquinone) activity"/>
    <property type="evidence" value="ECO:0007669"/>
    <property type="project" value="InterPro"/>
</dbReference>
<dbReference type="PROSITE" id="PS00542">
    <property type="entry name" value="COMPLEX1_30K"/>
    <property type="match status" value="1"/>
</dbReference>
<dbReference type="KEGG" id="lby:Lbys_3222"/>
<keyword evidence="2 3" id="KW-0813">Transport</keyword>
<comment type="catalytic activity">
    <reaction evidence="3 5">
        <text>a quinone + NADH + 5 H(+)(in) = a quinol + NAD(+) + 4 H(+)(out)</text>
        <dbReference type="Rhea" id="RHEA:57888"/>
        <dbReference type="ChEBI" id="CHEBI:15378"/>
        <dbReference type="ChEBI" id="CHEBI:24646"/>
        <dbReference type="ChEBI" id="CHEBI:57540"/>
        <dbReference type="ChEBI" id="CHEBI:57945"/>
        <dbReference type="ChEBI" id="CHEBI:132124"/>
    </reaction>
</comment>
<gene>
    <name evidence="3" type="primary">nuoC</name>
    <name evidence="7" type="ordered locus">Lbys_3222</name>
</gene>